<evidence type="ECO:0000313" key="1">
    <source>
        <dbReference type="EMBL" id="PRB86956.1"/>
    </source>
</evidence>
<accession>A0A2S9D2M1</accession>
<dbReference type="EMBL" id="PCPP01000001">
    <property type="protein sequence ID" value="PRB86956.1"/>
    <property type="molecule type" value="Genomic_DNA"/>
</dbReference>
<dbReference type="EMBL" id="PCPH01000001">
    <property type="protein sequence ID" value="PRB92708.1"/>
    <property type="molecule type" value="Genomic_DNA"/>
</dbReference>
<sequence>MTKLPYIYKYLTKIKLNIDKKRQEAFPVDAYDSTYCVPEGGANKPISKIIDLKKLNEDINQKTK</sequence>
<proteinExistence type="predicted"/>
<gene>
    <name evidence="1" type="ORF">CQ022_12145</name>
    <name evidence="2" type="ORF">CQ033_05815</name>
</gene>
<evidence type="ECO:0000313" key="4">
    <source>
        <dbReference type="Proteomes" id="UP000238534"/>
    </source>
</evidence>
<organism evidence="1 4">
    <name type="scientific">Chryseobacterium culicis</name>
    <dbReference type="NCBI Taxonomy" id="680127"/>
    <lineage>
        <taxon>Bacteria</taxon>
        <taxon>Pseudomonadati</taxon>
        <taxon>Bacteroidota</taxon>
        <taxon>Flavobacteriia</taxon>
        <taxon>Flavobacteriales</taxon>
        <taxon>Weeksellaceae</taxon>
        <taxon>Chryseobacterium group</taxon>
        <taxon>Chryseobacterium</taxon>
    </lineage>
</organism>
<comment type="caution">
    <text evidence="1">The sequence shown here is derived from an EMBL/GenBank/DDBJ whole genome shotgun (WGS) entry which is preliminary data.</text>
</comment>
<keyword evidence="3" id="KW-1185">Reference proteome</keyword>
<name>A0A2S9D2M1_CHRCI</name>
<evidence type="ECO:0000313" key="3">
    <source>
        <dbReference type="Proteomes" id="UP000238325"/>
    </source>
</evidence>
<evidence type="ECO:0000313" key="2">
    <source>
        <dbReference type="EMBL" id="PRB92708.1"/>
    </source>
</evidence>
<protein>
    <submittedName>
        <fullName evidence="1">Uncharacterized protein</fullName>
    </submittedName>
</protein>
<dbReference type="AlphaFoldDB" id="A0A2S9D2M1"/>
<reference evidence="3 4" key="1">
    <citation type="submission" date="2017-09" db="EMBL/GenBank/DDBJ databases">
        <title>Genomic, metabolic, and phenotypic characteristics of bacterial isolates from the natural microbiome of the model nematode Caenorhabditis elegans.</title>
        <authorList>
            <person name="Zimmermann J."/>
            <person name="Obeng N."/>
            <person name="Yang W."/>
            <person name="Obeng O."/>
            <person name="Kissoyan K."/>
            <person name="Pees B."/>
            <person name="Dirksen P."/>
            <person name="Hoppner M."/>
            <person name="Franke A."/>
            <person name="Rosenstiel P."/>
            <person name="Leippe M."/>
            <person name="Dierking K."/>
            <person name="Kaleta C."/>
            <person name="Schulenburg H."/>
        </authorList>
    </citation>
    <scope>NUCLEOTIDE SEQUENCE [LARGE SCALE GENOMIC DNA]</scope>
    <source>
        <strain evidence="1 4">MYb25</strain>
        <strain evidence="2 3">MYb44</strain>
    </source>
</reference>
<dbReference type="OrthoDB" id="9872130at2"/>
<dbReference type="Proteomes" id="UP000238534">
    <property type="component" value="Unassembled WGS sequence"/>
</dbReference>
<dbReference type="Proteomes" id="UP000238325">
    <property type="component" value="Unassembled WGS sequence"/>
</dbReference>
<dbReference type="RefSeq" id="WP_105681630.1">
    <property type="nucleotide sequence ID" value="NZ_JBBGZD010000001.1"/>
</dbReference>